<feature type="transmembrane region" description="Helical" evidence="9">
    <location>
        <begin position="133"/>
        <end position="151"/>
    </location>
</feature>
<feature type="transmembrane region" description="Helical" evidence="9">
    <location>
        <begin position="242"/>
        <end position="262"/>
    </location>
</feature>
<protein>
    <submittedName>
        <fullName evidence="11">ABC transporter ATP-binding protein</fullName>
    </submittedName>
</protein>
<dbReference type="FunFam" id="1.20.1560.10:FF:000040">
    <property type="entry name" value="Multidrug ABC transporter ATP-binding protein"/>
    <property type="match status" value="1"/>
</dbReference>
<dbReference type="GO" id="GO:0016887">
    <property type="term" value="F:ATP hydrolysis activity"/>
    <property type="evidence" value="ECO:0007669"/>
    <property type="project" value="InterPro"/>
</dbReference>
<evidence type="ECO:0000313" key="12">
    <source>
        <dbReference type="Proteomes" id="UP000297014"/>
    </source>
</evidence>
<dbReference type="InterPro" id="IPR011527">
    <property type="entry name" value="ABC1_TM_dom"/>
</dbReference>
<dbReference type="Pfam" id="PF00005">
    <property type="entry name" value="ABC_tran"/>
    <property type="match status" value="1"/>
</dbReference>
<name>A0A4V3X810_ALKAL</name>
<evidence type="ECO:0000259" key="10">
    <source>
        <dbReference type="PROSITE" id="PS50929"/>
    </source>
</evidence>
<dbReference type="EMBL" id="JALP01000376">
    <property type="protein sequence ID" value="THG88492.1"/>
    <property type="molecule type" value="Genomic_DNA"/>
</dbReference>
<dbReference type="CDD" id="cd18548">
    <property type="entry name" value="ABC_6TM_Tm287_like"/>
    <property type="match status" value="1"/>
</dbReference>
<keyword evidence="3" id="KW-1003">Cell membrane</keyword>
<organism evidence="11 12">
    <name type="scientific">Alkalihalobacillus alcalophilus ATCC 27647 = CGMCC 1.3604</name>
    <dbReference type="NCBI Taxonomy" id="1218173"/>
    <lineage>
        <taxon>Bacteria</taxon>
        <taxon>Bacillati</taxon>
        <taxon>Bacillota</taxon>
        <taxon>Bacilli</taxon>
        <taxon>Bacillales</taxon>
        <taxon>Bacillaceae</taxon>
        <taxon>Alkalihalobacillus</taxon>
    </lineage>
</organism>
<evidence type="ECO:0000256" key="9">
    <source>
        <dbReference type="SAM" id="Phobius"/>
    </source>
</evidence>
<keyword evidence="7 9" id="KW-1133">Transmembrane helix</keyword>
<dbReference type="SUPFAM" id="SSF52540">
    <property type="entry name" value="P-loop containing nucleoside triphosphate hydrolases"/>
    <property type="match status" value="1"/>
</dbReference>
<feature type="transmembrane region" description="Helical" evidence="9">
    <location>
        <begin position="157"/>
        <end position="174"/>
    </location>
</feature>
<keyword evidence="5" id="KW-0547">Nucleotide-binding</keyword>
<keyword evidence="6 11" id="KW-0067">ATP-binding</keyword>
<accession>A0A4V3X810</accession>
<evidence type="ECO:0000256" key="4">
    <source>
        <dbReference type="ARBA" id="ARBA00022692"/>
    </source>
</evidence>
<comment type="subcellular location">
    <subcellularLocation>
        <location evidence="1">Cell membrane</location>
        <topology evidence="1">Multi-pass membrane protein</topology>
    </subcellularLocation>
</comment>
<dbReference type="PANTHER" id="PTHR43394:SF1">
    <property type="entry name" value="ATP-BINDING CASSETTE SUB-FAMILY B MEMBER 10, MITOCHONDRIAL"/>
    <property type="match status" value="1"/>
</dbReference>
<evidence type="ECO:0000256" key="2">
    <source>
        <dbReference type="ARBA" id="ARBA00022448"/>
    </source>
</evidence>
<dbReference type="Pfam" id="PF00664">
    <property type="entry name" value="ABC_membrane"/>
    <property type="match status" value="1"/>
</dbReference>
<feature type="transmembrane region" description="Helical" evidence="9">
    <location>
        <begin position="274"/>
        <end position="296"/>
    </location>
</feature>
<dbReference type="AlphaFoldDB" id="A0A4V3X810"/>
<dbReference type="InterPro" id="IPR036640">
    <property type="entry name" value="ABC1_TM_sf"/>
</dbReference>
<evidence type="ECO:0000256" key="3">
    <source>
        <dbReference type="ARBA" id="ARBA00022475"/>
    </source>
</evidence>
<evidence type="ECO:0000256" key="7">
    <source>
        <dbReference type="ARBA" id="ARBA00022989"/>
    </source>
</evidence>
<dbReference type="InterPro" id="IPR027417">
    <property type="entry name" value="P-loop_NTPase"/>
</dbReference>
<keyword evidence="2" id="KW-0813">Transport</keyword>
<reference evidence="11 12" key="1">
    <citation type="submission" date="2014-01" db="EMBL/GenBank/DDBJ databases">
        <title>Draft genome sequencing of Bacillus alcalophilus CGMCC 1.3604.</title>
        <authorList>
            <person name="Yang J."/>
            <person name="Diao L."/>
            <person name="Yang S."/>
        </authorList>
    </citation>
    <scope>NUCLEOTIDE SEQUENCE [LARGE SCALE GENOMIC DNA]</scope>
    <source>
        <strain evidence="11 12">CGMCC 1.3604</strain>
    </source>
</reference>
<sequence>MKIIWSYIRPYRFAMWIAIFLMFVELVVELIHPLLLAKIIDDGIMQNDLQSVLYWGAIMVGLSFIAFIAGIVNSFYAGHVSQSTGLDLRNGLYDKVQAFSFANLQKFQTSSLITRLTNDVTQIQNTIFMSLRIMLRAPLLVVGGVIMALFINVQLAMFLVVTIPILIVFLVFVMRRASKLFKLVQQKLDGVNSVIREHLGGMKLIKAYVRRKHEVRRFTERNKQLMEKTVSALRLLEATMPILLFVMNLSIIAILWFGQAYITAGNVQVGEVVAIINYVLRITGALTVFAMIIMVFSRAQASSERINEVLTTEVDMQEEANRQEANPLNYEAIKFKNVSFKYPDTGDWALEHVNFSVRKGETVAIMGGTGSGKTSMFQMIPRLYDTTEGEILIEGVNVKERHVDDLRKSIAYVPQVYVESKEYTLLLFEILMRKAFLVYVYNFASFFL</sequence>
<evidence type="ECO:0000256" key="1">
    <source>
        <dbReference type="ARBA" id="ARBA00004651"/>
    </source>
</evidence>
<dbReference type="GO" id="GO:0005886">
    <property type="term" value="C:plasma membrane"/>
    <property type="evidence" value="ECO:0007669"/>
    <property type="project" value="UniProtKB-SubCell"/>
</dbReference>
<dbReference type="GO" id="GO:0005524">
    <property type="term" value="F:ATP binding"/>
    <property type="evidence" value="ECO:0007669"/>
    <property type="project" value="UniProtKB-KW"/>
</dbReference>
<feature type="domain" description="ABC transmembrane type-1" evidence="10">
    <location>
        <begin position="16"/>
        <end position="298"/>
    </location>
</feature>
<evidence type="ECO:0000313" key="11">
    <source>
        <dbReference type="EMBL" id="THG88492.1"/>
    </source>
</evidence>
<dbReference type="SUPFAM" id="SSF90123">
    <property type="entry name" value="ABC transporter transmembrane region"/>
    <property type="match status" value="1"/>
</dbReference>
<dbReference type="InterPro" id="IPR003439">
    <property type="entry name" value="ABC_transporter-like_ATP-bd"/>
</dbReference>
<feature type="transmembrane region" description="Helical" evidence="9">
    <location>
        <begin position="12"/>
        <end position="32"/>
    </location>
</feature>
<dbReference type="GO" id="GO:0015421">
    <property type="term" value="F:ABC-type oligopeptide transporter activity"/>
    <property type="evidence" value="ECO:0007669"/>
    <property type="project" value="TreeGrafter"/>
</dbReference>
<dbReference type="PANTHER" id="PTHR43394">
    <property type="entry name" value="ATP-DEPENDENT PERMEASE MDL1, MITOCHONDRIAL"/>
    <property type="match status" value="1"/>
</dbReference>
<keyword evidence="4 9" id="KW-0812">Transmembrane</keyword>
<evidence type="ECO:0000256" key="5">
    <source>
        <dbReference type="ARBA" id="ARBA00022741"/>
    </source>
</evidence>
<gene>
    <name evidence="11" type="ORF">AJ85_03095</name>
</gene>
<dbReference type="PROSITE" id="PS50929">
    <property type="entry name" value="ABC_TM1F"/>
    <property type="match status" value="1"/>
</dbReference>
<dbReference type="RefSeq" id="WP_003323652.1">
    <property type="nucleotide sequence ID" value="NZ_JALP01000376.1"/>
</dbReference>
<comment type="caution">
    <text evidence="11">The sequence shown here is derived from an EMBL/GenBank/DDBJ whole genome shotgun (WGS) entry which is preliminary data.</text>
</comment>
<evidence type="ECO:0000256" key="6">
    <source>
        <dbReference type="ARBA" id="ARBA00022840"/>
    </source>
</evidence>
<dbReference type="InterPro" id="IPR039421">
    <property type="entry name" value="Type_1_exporter"/>
</dbReference>
<feature type="transmembrane region" description="Helical" evidence="9">
    <location>
        <begin position="52"/>
        <end position="76"/>
    </location>
</feature>
<keyword evidence="8 9" id="KW-0472">Membrane</keyword>
<proteinExistence type="predicted"/>
<dbReference type="Gene3D" id="1.20.1560.10">
    <property type="entry name" value="ABC transporter type 1, transmembrane domain"/>
    <property type="match status" value="1"/>
</dbReference>
<evidence type="ECO:0000256" key="8">
    <source>
        <dbReference type="ARBA" id="ARBA00023136"/>
    </source>
</evidence>
<dbReference type="Proteomes" id="UP000297014">
    <property type="component" value="Unassembled WGS sequence"/>
</dbReference>
<dbReference type="Gene3D" id="3.40.50.300">
    <property type="entry name" value="P-loop containing nucleotide triphosphate hydrolases"/>
    <property type="match status" value="1"/>
</dbReference>